<keyword evidence="2" id="KW-1185">Reference proteome</keyword>
<dbReference type="EMBL" id="BSYO01000022">
    <property type="protein sequence ID" value="GMH21138.1"/>
    <property type="molecule type" value="Genomic_DNA"/>
</dbReference>
<reference evidence="1" key="1">
    <citation type="submission" date="2023-05" db="EMBL/GenBank/DDBJ databases">
        <title>Nepenthes gracilis genome sequencing.</title>
        <authorList>
            <person name="Fukushima K."/>
        </authorList>
    </citation>
    <scope>NUCLEOTIDE SEQUENCE</scope>
    <source>
        <strain evidence="1">SING2019-196</strain>
    </source>
</reference>
<dbReference type="AlphaFoldDB" id="A0AAD3SZY9"/>
<protein>
    <submittedName>
        <fullName evidence="1">Uncharacterized protein</fullName>
    </submittedName>
</protein>
<comment type="caution">
    <text evidence="1">The sequence shown here is derived from an EMBL/GenBank/DDBJ whole genome shotgun (WGS) entry which is preliminary data.</text>
</comment>
<evidence type="ECO:0000313" key="1">
    <source>
        <dbReference type="EMBL" id="GMH21138.1"/>
    </source>
</evidence>
<organism evidence="1 2">
    <name type="scientific">Nepenthes gracilis</name>
    <name type="common">Slender pitcher plant</name>
    <dbReference type="NCBI Taxonomy" id="150966"/>
    <lineage>
        <taxon>Eukaryota</taxon>
        <taxon>Viridiplantae</taxon>
        <taxon>Streptophyta</taxon>
        <taxon>Embryophyta</taxon>
        <taxon>Tracheophyta</taxon>
        <taxon>Spermatophyta</taxon>
        <taxon>Magnoliopsida</taxon>
        <taxon>eudicotyledons</taxon>
        <taxon>Gunneridae</taxon>
        <taxon>Pentapetalae</taxon>
        <taxon>Caryophyllales</taxon>
        <taxon>Nepenthaceae</taxon>
        <taxon>Nepenthes</taxon>
    </lineage>
</organism>
<dbReference type="Proteomes" id="UP001279734">
    <property type="component" value="Unassembled WGS sequence"/>
</dbReference>
<gene>
    <name evidence="1" type="ORF">Nepgr_022980</name>
</gene>
<accession>A0AAD3SZY9</accession>
<proteinExistence type="predicted"/>
<sequence length="127" mass="13671">MQCLCELGIGISGLLFGGWQGLVSQVVVSWLALRSSHCVAVRDCDSPPLLWNVISPSAVGVKMFADILWNWEMGVIFAVCIIFFETLGCSDAHQGVKWPLIHAVEALCAIFGVSDPCSLGSKSQLMS</sequence>
<name>A0AAD3SZY9_NEPGR</name>
<evidence type="ECO:0000313" key="2">
    <source>
        <dbReference type="Proteomes" id="UP001279734"/>
    </source>
</evidence>